<keyword evidence="1 2" id="KW-0238">DNA-binding</keyword>
<dbReference type="InterPro" id="IPR011344">
    <property type="entry name" value="ssDNA-bd"/>
</dbReference>
<comment type="caution">
    <text evidence="5">The sequence shown here is derived from an EMBL/GenBank/DDBJ whole genome shotgun (WGS) entry which is preliminary data.</text>
</comment>
<proteinExistence type="inferred from homology"/>
<comment type="subunit">
    <text evidence="2">Homotetramer.</text>
</comment>
<keyword evidence="6" id="KW-1185">Reference proteome</keyword>
<evidence type="ECO:0000256" key="2">
    <source>
        <dbReference type="HAMAP-Rule" id="MF_00984"/>
    </source>
</evidence>
<dbReference type="HAMAP" id="MF_00984">
    <property type="entry name" value="SSB"/>
    <property type="match status" value="1"/>
</dbReference>
<dbReference type="PANTHER" id="PTHR10302:SF0">
    <property type="entry name" value="SINGLE-STRANDED DNA-BINDING PROTEIN, MITOCHONDRIAL"/>
    <property type="match status" value="1"/>
</dbReference>
<evidence type="ECO:0000256" key="1">
    <source>
        <dbReference type="ARBA" id="ARBA00023125"/>
    </source>
</evidence>
<dbReference type="PANTHER" id="PTHR10302">
    <property type="entry name" value="SINGLE-STRANDED DNA-BINDING PROTEIN"/>
    <property type="match status" value="1"/>
</dbReference>
<evidence type="ECO:0000313" key="6">
    <source>
        <dbReference type="Proteomes" id="UP001519305"/>
    </source>
</evidence>
<evidence type="ECO:0000256" key="3">
    <source>
        <dbReference type="PIRNR" id="PIRNR002070"/>
    </source>
</evidence>
<evidence type="ECO:0000313" key="5">
    <source>
        <dbReference type="EMBL" id="MBP2333227.1"/>
    </source>
</evidence>
<dbReference type="NCBIfam" id="TIGR00621">
    <property type="entry name" value="ssb"/>
    <property type="match status" value="1"/>
</dbReference>
<sequence>MSEIKVTIVGNITKKPEIKTTANGKLVTRLRVASTRKRHIDGQWVDGDTAYIDAECWDRLAQNAVNTFAKGDRIIAEGRLCTVEWQDDEGKTKSYTKVIADSVGPDLRFATAAITRIKGGSSRAAEAERRAREAEETEQRMVHDQGVVPNETNHFDESVQRDDAGGAYGTEAEMAQMVS</sequence>
<dbReference type="RefSeq" id="WP_209653841.1">
    <property type="nucleotide sequence ID" value="NZ_CP047357.1"/>
</dbReference>
<feature type="compositionally biased region" description="Basic and acidic residues" evidence="4">
    <location>
        <begin position="125"/>
        <end position="143"/>
    </location>
</feature>
<comment type="caution">
    <text evidence="2">Lacks conserved residue(s) required for the propagation of feature annotation.</text>
</comment>
<organism evidence="5 6">
    <name type="scientific">Corynebacterium freneyi</name>
    <dbReference type="NCBI Taxonomy" id="134034"/>
    <lineage>
        <taxon>Bacteria</taxon>
        <taxon>Bacillati</taxon>
        <taxon>Actinomycetota</taxon>
        <taxon>Actinomycetes</taxon>
        <taxon>Mycobacteriales</taxon>
        <taxon>Corynebacteriaceae</taxon>
        <taxon>Corynebacterium</taxon>
    </lineage>
</organism>
<dbReference type="Pfam" id="PF00436">
    <property type="entry name" value="SSB"/>
    <property type="match status" value="1"/>
</dbReference>
<dbReference type="GO" id="GO:0003677">
    <property type="term" value="F:DNA binding"/>
    <property type="evidence" value="ECO:0007669"/>
    <property type="project" value="UniProtKB-KW"/>
</dbReference>
<feature type="compositionally biased region" description="Basic and acidic residues" evidence="4">
    <location>
        <begin position="153"/>
        <end position="164"/>
    </location>
</feature>
<gene>
    <name evidence="5" type="ORF">JOF33_001926</name>
</gene>
<accession>A0ABS4U9L7</accession>
<reference evidence="5 6" key="1">
    <citation type="submission" date="2021-03" db="EMBL/GenBank/DDBJ databases">
        <title>Sequencing the genomes of 1000 actinobacteria strains.</title>
        <authorList>
            <person name="Klenk H.-P."/>
        </authorList>
    </citation>
    <scope>NUCLEOTIDE SEQUENCE [LARGE SCALE GENOMIC DNA]</scope>
    <source>
        <strain evidence="5 6">DSM 44506</strain>
    </source>
</reference>
<dbReference type="PROSITE" id="PS50935">
    <property type="entry name" value="SSB"/>
    <property type="match status" value="1"/>
</dbReference>
<feature type="region of interest" description="Disordered" evidence="4">
    <location>
        <begin position="120"/>
        <end position="179"/>
    </location>
</feature>
<dbReference type="EMBL" id="JAGINY010000001">
    <property type="protein sequence ID" value="MBP2333227.1"/>
    <property type="molecule type" value="Genomic_DNA"/>
</dbReference>
<dbReference type="SUPFAM" id="SSF50249">
    <property type="entry name" value="Nucleic acid-binding proteins"/>
    <property type="match status" value="1"/>
</dbReference>
<dbReference type="Proteomes" id="UP001519305">
    <property type="component" value="Unassembled WGS sequence"/>
</dbReference>
<dbReference type="InterPro" id="IPR012340">
    <property type="entry name" value="NA-bd_OB-fold"/>
</dbReference>
<name>A0ABS4U9L7_9CORY</name>
<evidence type="ECO:0000256" key="4">
    <source>
        <dbReference type="SAM" id="MobiDB-lite"/>
    </source>
</evidence>
<dbReference type="InterPro" id="IPR000424">
    <property type="entry name" value="Primosome_PriB/ssb"/>
</dbReference>
<dbReference type="CDD" id="cd04496">
    <property type="entry name" value="SSB_OBF"/>
    <property type="match status" value="1"/>
</dbReference>
<dbReference type="PIRSF" id="PIRSF002070">
    <property type="entry name" value="SSB"/>
    <property type="match status" value="1"/>
</dbReference>
<dbReference type="Gene3D" id="2.40.50.140">
    <property type="entry name" value="Nucleic acid-binding proteins"/>
    <property type="match status" value="1"/>
</dbReference>
<protein>
    <recommendedName>
        <fullName evidence="2 3">Single-stranded DNA-binding protein</fullName>
        <shortName evidence="2">SSB</shortName>
    </recommendedName>
</protein>